<evidence type="ECO:0000313" key="2">
    <source>
        <dbReference type="Proteomes" id="UP001497535"/>
    </source>
</evidence>
<comment type="caution">
    <text evidence="1">The sequence shown here is derived from an EMBL/GenBank/DDBJ whole genome shotgun (WGS) entry which is preliminary data.</text>
</comment>
<evidence type="ECO:0000313" key="1">
    <source>
        <dbReference type="EMBL" id="CAK5032029.1"/>
    </source>
</evidence>
<reference evidence="1" key="1">
    <citation type="submission" date="2023-11" db="EMBL/GenBank/DDBJ databases">
        <authorList>
            <person name="Poullet M."/>
        </authorList>
    </citation>
    <scope>NUCLEOTIDE SEQUENCE</scope>
    <source>
        <strain evidence="1">E1834</strain>
    </source>
</reference>
<proteinExistence type="predicted"/>
<dbReference type="EMBL" id="CAVMJV010000005">
    <property type="protein sequence ID" value="CAK5032029.1"/>
    <property type="molecule type" value="Genomic_DNA"/>
</dbReference>
<protein>
    <submittedName>
        <fullName evidence="1">Uncharacterized protein</fullName>
    </submittedName>
</protein>
<keyword evidence="2" id="KW-1185">Reference proteome</keyword>
<organism evidence="1 2">
    <name type="scientific">Meloidogyne enterolobii</name>
    <name type="common">Root-knot nematode worm</name>
    <name type="synonym">Meloidogyne mayaguensis</name>
    <dbReference type="NCBI Taxonomy" id="390850"/>
    <lineage>
        <taxon>Eukaryota</taxon>
        <taxon>Metazoa</taxon>
        <taxon>Ecdysozoa</taxon>
        <taxon>Nematoda</taxon>
        <taxon>Chromadorea</taxon>
        <taxon>Rhabditida</taxon>
        <taxon>Tylenchina</taxon>
        <taxon>Tylenchomorpha</taxon>
        <taxon>Tylenchoidea</taxon>
        <taxon>Meloidogynidae</taxon>
        <taxon>Meloidogyninae</taxon>
        <taxon>Meloidogyne</taxon>
    </lineage>
</organism>
<sequence length="71" mass="8358">MVDVRCVMKSKAPIIGPDIVQETIRILFCLMTLLLPQEMKFVIYSVLTGLIYEFILFPFLFKFEKISVKIW</sequence>
<gene>
    <name evidence="1" type="ORF">MENTE1834_LOCUS7708</name>
</gene>
<dbReference type="Proteomes" id="UP001497535">
    <property type="component" value="Unassembled WGS sequence"/>
</dbReference>
<name>A0ACB0Y5Q8_MELEN</name>
<accession>A0ACB0Y5Q8</accession>